<dbReference type="RefSeq" id="WP_043751949.1">
    <property type="nucleotide sequence ID" value="NZ_AONC01000022.1"/>
</dbReference>
<dbReference type="InterPro" id="IPR000871">
    <property type="entry name" value="Beta-lactam_class-A"/>
</dbReference>
<protein>
    <recommendedName>
        <fullName evidence="3">beta-lactamase</fullName>
        <ecNumber evidence="3">3.5.2.6</ecNumber>
    </recommendedName>
</protein>
<comment type="similarity">
    <text evidence="2">Belongs to the class-A beta-lactamase family.</text>
</comment>
<dbReference type="eggNOG" id="COG2367">
    <property type="taxonomic scope" value="Bacteria"/>
</dbReference>
<dbReference type="STRING" id="1249627.D779_1101"/>
<dbReference type="GO" id="GO:0046677">
    <property type="term" value="P:response to antibiotic"/>
    <property type="evidence" value="ECO:0007669"/>
    <property type="project" value="InterPro"/>
</dbReference>
<dbReference type="GO" id="GO:0030655">
    <property type="term" value="P:beta-lactam antibiotic catabolic process"/>
    <property type="evidence" value="ECO:0007669"/>
    <property type="project" value="InterPro"/>
</dbReference>
<dbReference type="PATRIC" id="fig|1249627.3.peg.1552"/>
<proteinExistence type="inferred from homology"/>
<dbReference type="EMBL" id="AONC01000022">
    <property type="protein sequence ID" value="EXJ15713.1"/>
    <property type="molecule type" value="Genomic_DNA"/>
</dbReference>
<dbReference type="Pfam" id="PF13354">
    <property type="entry name" value="Beta-lactamase2"/>
    <property type="match status" value="1"/>
</dbReference>
<reference evidence="5 6" key="1">
    <citation type="submission" date="2012-11" db="EMBL/GenBank/DDBJ databases">
        <title>Genome assembly of Thiorhodococcus sp. AK35.</title>
        <authorList>
            <person name="Nupur N."/>
            <person name="Khatri I."/>
            <person name="Subramanian S."/>
            <person name="Pinnaka A."/>
        </authorList>
    </citation>
    <scope>NUCLEOTIDE SEQUENCE [LARGE SCALE GENOMIC DNA]</scope>
    <source>
        <strain evidence="5 6">AK35</strain>
    </source>
</reference>
<feature type="domain" description="Beta-lactamase class A catalytic" evidence="4">
    <location>
        <begin position="131"/>
        <end position="274"/>
    </location>
</feature>
<evidence type="ECO:0000313" key="6">
    <source>
        <dbReference type="Proteomes" id="UP000019460"/>
    </source>
</evidence>
<keyword evidence="6" id="KW-1185">Reference proteome</keyword>
<evidence type="ECO:0000313" key="5">
    <source>
        <dbReference type="EMBL" id="EXJ15713.1"/>
    </source>
</evidence>
<dbReference type="PANTHER" id="PTHR35333">
    <property type="entry name" value="BETA-LACTAMASE"/>
    <property type="match status" value="1"/>
</dbReference>
<dbReference type="Gene3D" id="3.40.710.10">
    <property type="entry name" value="DD-peptidase/beta-lactamase superfamily"/>
    <property type="match status" value="1"/>
</dbReference>
<sequence>MRFFASMERAAEDVAARSRHPDDPERRWFLEALLASSAGALIGIPDLAEAKSVDSPLERQVSRLVKKMRRQGRISASERTSWSVYDFTTRTKLVSINEAVPRQAASMIKPFVAQAYFYQVDQGRKGARYTSSVRHTMERMIQHSDNRATNRIIDLVSRHGAGRGPREVEAVLKAAAPNVFKQVRVVEKIPDSGATYANRASAWDYSRFLYAMHHGKLPYSEEMRRLMRLPNHDRIFKGVPGIPSSVHVCDKTGSTAKLCGDMGILEARDRHGRYHAYTMIGIIERQTRARNYGSWISKRSDAIREVSNLVYQYMKDRHHLV</sequence>
<dbReference type="InterPro" id="IPR012338">
    <property type="entry name" value="Beta-lactam/transpept-like"/>
</dbReference>
<dbReference type="OrthoDB" id="7054239at2"/>
<evidence type="ECO:0000256" key="1">
    <source>
        <dbReference type="ARBA" id="ARBA00001526"/>
    </source>
</evidence>
<dbReference type="GO" id="GO:0008800">
    <property type="term" value="F:beta-lactamase activity"/>
    <property type="evidence" value="ECO:0007669"/>
    <property type="project" value="UniProtKB-EC"/>
</dbReference>
<comment type="caution">
    <text evidence="5">The sequence shown here is derived from an EMBL/GenBank/DDBJ whole genome shotgun (WGS) entry which is preliminary data.</text>
</comment>
<dbReference type="InterPro" id="IPR045155">
    <property type="entry name" value="Beta-lactam_cat"/>
</dbReference>
<dbReference type="SUPFAM" id="SSF56601">
    <property type="entry name" value="beta-lactamase/transpeptidase-like"/>
    <property type="match status" value="1"/>
</dbReference>
<dbReference type="PANTHER" id="PTHR35333:SF3">
    <property type="entry name" value="BETA-LACTAMASE-TYPE TRANSPEPTIDASE FOLD CONTAINING PROTEIN"/>
    <property type="match status" value="1"/>
</dbReference>
<accession>W9V808</accession>
<gene>
    <name evidence="5" type="ORF">D779_1101</name>
</gene>
<dbReference type="EC" id="3.5.2.6" evidence="3"/>
<organism evidence="5 6">
    <name type="scientific">Imhoffiella purpurea</name>
    <dbReference type="NCBI Taxonomy" id="1249627"/>
    <lineage>
        <taxon>Bacteria</taxon>
        <taxon>Pseudomonadati</taxon>
        <taxon>Pseudomonadota</taxon>
        <taxon>Gammaproteobacteria</taxon>
        <taxon>Chromatiales</taxon>
        <taxon>Chromatiaceae</taxon>
        <taxon>Imhoffiella</taxon>
    </lineage>
</organism>
<evidence type="ECO:0000256" key="3">
    <source>
        <dbReference type="ARBA" id="ARBA00012865"/>
    </source>
</evidence>
<evidence type="ECO:0000256" key="2">
    <source>
        <dbReference type="ARBA" id="ARBA00009009"/>
    </source>
</evidence>
<dbReference type="AlphaFoldDB" id="W9V808"/>
<comment type="catalytic activity">
    <reaction evidence="1">
        <text>a beta-lactam + H2O = a substituted beta-amino acid</text>
        <dbReference type="Rhea" id="RHEA:20401"/>
        <dbReference type="ChEBI" id="CHEBI:15377"/>
        <dbReference type="ChEBI" id="CHEBI:35627"/>
        <dbReference type="ChEBI" id="CHEBI:140347"/>
        <dbReference type="EC" id="3.5.2.6"/>
    </reaction>
</comment>
<evidence type="ECO:0000259" key="4">
    <source>
        <dbReference type="Pfam" id="PF13354"/>
    </source>
</evidence>
<name>W9V808_9GAMM</name>
<dbReference type="Proteomes" id="UP000019460">
    <property type="component" value="Unassembled WGS sequence"/>
</dbReference>